<keyword evidence="6 12" id="KW-1003">Cell membrane</keyword>
<evidence type="ECO:0000256" key="4">
    <source>
        <dbReference type="ARBA" id="ARBA00016461"/>
    </source>
</evidence>
<evidence type="ECO:0000256" key="11">
    <source>
        <dbReference type="ARBA" id="ARBA00023136"/>
    </source>
</evidence>
<evidence type="ECO:0000256" key="12">
    <source>
        <dbReference type="RuleBase" id="RU363101"/>
    </source>
</evidence>
<dbReference type="InterPro" id="IPR007078">
    <property type="entry name" value="Haem_export_protD_CcmD"/>
</dbReference>
<keyword evidence="15" id="KW-1185">Reference proteome</keyword>
<evidence type="ECO:0000256" key="13">
    <source>
        <dbReference type="SAM" id="MobiDB-lite"/>
    </source>
</evidence>
<accession>A0A099CV67</accession>
<evidence type="ECO:0000256" key="9">
    <source>
        <dbReference type="ARBA" id="ARBA00022748"/>
    </source>
</evidence>
<reference evidence="14 15" key="1">
    <citation type="submission" date="2014-09" db="EMBL/GenBank/DDBJ databases">
        <title>Xanthomonadaceae 3.5X direct submission.</title>
        <authorList>
            <person name="Fang T."/>
            <person name="Wang H."/>
        </authorList>
    </citation>
    <scope>NUCLEOTIDE SEQUENCE [LARGE SCALE GENOMIC DNA]</scope>
    <source>
        <strain evidence="14 15">3.5X</strain>
    </source>
</reference>
<sequence>MWPSGRVADVDAFLHMGGYAAYVWPAYAVFFLVLLIDFLAPNLRRRRLLRELHARMQRQKARDARKAARRTPSDPHDPTSTPLDS</sequence>
<dbReference type="GO" id="GO:1903607">
    <property type="term" value="P:cytochrome c biosynthetic process"/>
    <property type="evidence" value="ECO:0007669"/>
    <property type="project" value="TreeGrafter"/>
</dbReference>
<dbReference type="GO" id="GO:0015886">
    <property type="term" value="P:heme transport"/>
    <property type="evidence" value="ECO:0007669"/>
    <property type="project" value="InterPro"/>
</dbReference>
<evidence type="ECO:0000256" key="2">
    <source>
        <dbReference type="ARBA" id="ARBA00004377"/>
    </source>
</evidence>
<evidence type="ECO:0000256" key="5">
    <source>
        <dbReference type="ARBA" id="ARBA00022448"/>
    </source>
</evidence>
<keyword evidence="9 12" id="KW-0201">Cytochrome c-type biogenesis</keyword>
<dbReference type="STRING" id="1543381.LF63_0109470"/>
<evidence type="ECO:0000256" key="8">
    <source>
        <dbReference type="ARBA" id="ARBA00022692"/>
    </source>
</evidence>
<proteinExistence type="inferred from homology"/>
<feature type="compositionally biased region" description="Basic and acidic residues" evidence="13">
    <location>
        <begin position="59"/>
        <end position="77"/>
    </location>
</feature>
<evidence type="ECO:0000256" key="6">
    <source>
        <dbReference type="ARBA" id="ARBA00022475"/>
    </source>
</evidence>
<gene>
    <name evidence="14" type="ORF">LF63_0109470</name>
</gene>
<keyword evidence="7 12" id="KW-0997">Cell inner membrane</keyword>
<feature type="region of interest" description="Disordered" evidence="13">
    <location>
        <begin position="59"/>
        <end position="85"/>
    </location>
</feature>
<evidence type="ECO:0000313" key="15">
    <source>
        <dbReference type="Proteomes" id="UP000029708"/>
    </source>
</evidence>
<evidence type="ECO:0000313" key="14">
    <source>
        <dbReference type="EMBL" id="KGI77546.1"/>
    </source>
</evidence>
<comment type="subcellular location">
    <subcellularLocation>
        <location evidence="2 12">Cell inner membrane</location>
        <topology evidence="2 12">Single-pass membrane protein</topology>
    </subcellularLocation>
</comment>
<dbReference type="PANTHER" id="PTHR37531">
    <property type="entry name" value="HEME EXPORTER PROTEIN D"/>
    <property type="match status" value="1"/>
</dbReference>
<dbReference type="Proteomes" id="UP000029708">
    <property type="component" value="Unassembled WGS sequence"/>
</dbReference>
<dbReference type="InterPro" id="IPR052075">
    <property type="entry name" value="Heme_exporter_D"/>
</dbReference>
<comment type="function">
    <text evidence="1 12">Required for the export of heme to the periplasm for the biogenesis of c-type cytochromes.</text>
</comment>
<keyword evidence="8 12" id="KW-0812">Transmembrane</keyword>
<comment type="caution">
    <text evidence="14">The sequence shown here is derived from an EMBL/GenBank/DDBJ whole genome shotgun (WGS) entry which is preliminary data.</text>
</comment>
<feature type="transmembrane region" description="Helical" evidence="12">
    <location>
        <begin position="20"/>
        <end position="40"/>
    </location>
</feature>
<evidence type="ECO:0000256" key="7">
    <source>
        <dbReference type="ARBA" id="ARBA00022519"/>
    </source>
</evidence>
<keyword evidence="11 12" id="KW-0472">Membrane</keyword>
<evidence type="ECO:0000256" key="1">
    <source>
        <dbReference type="ARBA" id="ARBA00002442"/>
    </source>
</evidence>
<dbReference type="AlphaFoldDB" id="A0A099CV67"/>
<keyword evidence="10 12" id="KW-1133">Transmembrane helix</keyword>
<evidence type="ECO:0000256" key="10">
    <source>
        <dbReference type="ARBA" id="ARBA00022989"/>
    </source>
</evidence>
<dbReference type="Pfam" id="PF04995">
    <property type="entry name" value="CcmD"/>
    <property type="match status" value="1"/>
</dbReference>
<evidence type="ECO:0000256" key="3">
    <source>
        <dbReference type="ARBA" id="ARBA00008741"/>
    </source>
</evidence>
<name>A0A099CV67_9GAMM</name>
<dbReference type="NCBIfam" id="TIGR03141">
    <property type="entry name" value="cytochro_ccmD"/>
    <property type="match status" value="1"/>
</dbReference>
<comment type="similarity">
    <text evidence="3 12">Belongs to the CcmD/CycX/HelD family.</text>
</comment>
<dbReference type="HOGENOM" id="CLU_2509438_0_0_6"/>
<dbReference type="EMBL" id="JROI01000011">
    <property type="protein sequence ID" value="KGI77546.1"/>
    <property type="molecule type" value="Genomic_DNA"/>
</dbReference>
<dbReference type="GO" id="GO:0017004">
    <property type="term" value="P:cytochrome complex assembly"/>
    <property type="evidence" value="ECO:0007669"/>
    <property type="project" value="UniProtKB-KW"/>
</dbReference>
<keyword evidence="5 12" id="KW-0813">Transport</keyword>
<dbReference type="GO" id="GO:0005886">
    <property type="term" value="C:plasma membrane"/>
    <property type="evidence" value="ECO:0007669"/>
    <property type="project" value="UniProtKB-SubCell"/>
</dbReference>
<dbReference type="PANTHER" id="PTHR37531:SF1">
    <property type="entry name" value="HEME EXPORTER PROTEIN D"/>
    <property type="match status" value="1"/>
</dbReference>
<protein>
    <recommendedName>
        <fullName evidence="4 12">Heme exporter protein D</fullName>
    </recommendedName>
</protein>
<organism evidence="14 15">
    <name type="scientific">Oleiagrimonas soli</name>
    <dbReference type="NCBI Taxonomy" id="1543381"/>
    <lineage>
        <taxon>Bacteria</taxon>
        <taxon>Pseudomonadati</taxon>
        <taxon>Pseudomonadota</taxon>
        <taxon>Gammaproteobacteria</taxon>
        <taxon>Lysobacterales</taxon>
        <taxon>Rhodanobacteraceae</taxon>
        <taxon>Oleiagrimonas</taxon>
    </lineage>
</organism>